<organism evidence="2 3">
    <name type="scientific">Gracilariopsis chorda</name>
    <dbReference type="NCBI Taxonomy" id="448386"/>
    <lineage>
        <taxon>Eukaryota</taxon>
        <taxon>Rhodophyta</taxon>
        <taxon>Florideophyceae</taxon>
        <taxon>Rhodymeniophycidae</taxon>
        <taxon>Gracilariales</taxon>
        <taxon>Gracilariaceae</taxon>
        <taxon>Gracilariopsis</taxon>
    </lineage>
</organism>
<feature type="domain" description="Phosphotyrosine protein phosphatase I" evidence="1">
    <location>
        <begin position="7"/>
        <end position="173"/>
    </location>
</feature>
<dbReference type="PANTHER" id="PTHR47439">
    <property type="entry name" value="LOW MOLECULAR WEIGHT PHOSPHOTYROSINE PROTEIN PHOSPHATASE-RELATED"/>
    <property type="match status" value="1"/>
</dbReference>
<dbReference type="Proteomes" id="UP000247409">
    <property type="component" value="Unassembled WGS sequence"/>
</dbReference>
<name>A0A2V3J5T6_9FLOR</name>
<dbReference type="OrthoDB" id="3388at2759"/>
<dbReference type="STRING" id="448386.A0A2V3J5T6"/>
<dbReference type="Gene3D" id="3.40.50.2300">
    <property type="match status" value="1"/>
</dbReference>
<proteinExistence type="predicted"/>
<dbReference type="InterPro" id="IPR023485">
    <property type="entry name" value="Ptyr_pPase"/>
</dbReference>
<dbReference type="SMART" id="SM00226">
    <property type="entry name" value="LMWPc"/>
    <property type="match status" value="1"/>
</dbReference>
<protein>
    <recommendedName>
        <fullName evidence="1">Phosphotyrosine protein phosphatase I domain-containing protein</fullName>
    </recommendedName>
</protein>
<accession>A0A2V3J5T6</accession>
<gene>
    <name evidence="2" type="ORF">BWQ96_01602</name>
</gene>
<dbReference type="InterPro" id="IPR036196">
    <property type="entry name" value="Ptyr_pPase_sf"/>
</dbReference>
<dbReference type="CDD" id="cd16343">
    <property type="entry name" value="LMWPTP"/>
    <property type="match status" value="1"/>
</dbReference>
<evidence type="ECO:0000313" key="3">
    <source>
        <dbReference type="Proteomes" id="UP000247409"/>
    </source>
</evidence>
<reference evidence="2 3" key="1">
    <citation type="journal article" date="2018" name="Mol. Biol. Evol.">
        <title>Analysis of the draft genome of the red seaweed Gracilariopsis chorda provides insights into genome size evolution in Rhodophyta.</title>
        <authorList>
            <person name="Lee J."/>
            <person name="Yang E.C."/>
            <person name="Graf L."/>
            <person name="Yang J.H."/>
            <person name="Qiu H."/>
            <person name="Zel Zion U."/>
            <person name="Chan C.X."/>
            <person name="Stephens T.G."/>
            <person name="Weber A.P.M."/>
            <person name="Boo G.H."/>
            <person name="Boo S.M."/>
            <person name="Kim K.M."/>
            <person name="Shin Y."/>
            <person name="Jung M."/>
            <person name="Lee S.J."/>
            <person name="Yim H.S."/>
            <person name="Lee J.H."/>
            <person name="Bhattacharya D."/>
            <person name="Yoon H.S."/>
        </authorList>
    </citation>
    <scope>NUCLEOTIDE SEQUENCE [LARGE SCALE GENOMIC DNA]</scope>
    <source>
        <strain evidence="2 3">SKKU-2015</strain>
        <tissue evidence="2">Whole body</tissue>
    </source>
</reference>
<keyword evidence="3" id="KW-1185">Reference proteome</keyword>
<evidence type="ECO:0000313" key="2">
    <source>
        <dbReference type="EMBL" id="PXF48750.1"/>
    </source>
</evidence>
<dbReference type="EMBL" id="NBIV01000012">
    <property type="protein sequence ID" value="PXF48750.1"/>
    <property type="molecule type" value="Genomic_DNA"/>
</dbReference>
<sequence length="184" mass="20283">MSASGRRGILMLCTGNICRSPAAEAIMKDVIERRNLQPQFFVDSCGTGGGSSNWYKEGGFSYHEGDLADPRMREAASKRGLNLQSRSRPLARQDFDDFEIIIAMDRANLQAIETARRHWGVQHPKARIVLMSEFSPDESFKGKAVPDPYWSGPDGFEYALDLLMGACEGLADHLSALPTQSSPS</sequence>
<dbReference type="Pfam" id="PF01451">
    <property type="entry name" value="LMWPc"/>
    <property type="match status" value="1"/>
</dbReference>
<dbReference type="InterPro" id="IPR052995">
    <property type="entry name" value="LMW-PTP"/>
</dbReference>
<dbReference type="AlphaFoldDB" id="A0A2V3J5T6"/>
<comment type="caution">
    <text evidence="2">The sequence shown here is derived from an EMBL/GenBank/DDBJ whole genome shotgun (WGS) entry which is preliminary data.</text>
</comment>
<evidence type="ECO:0000259" key="1">
    <source>
        <dbReference type="SMART" id="SM00226"/>
    </source>
</evidence>
<dbReference type="SUPFAM" id="SSF52788">
    <property type="entry name" value="Phosphotyrosine protein phosphatases I"/>
    <property type="match status" value="1"/>
</dbReference>
<dbReference type="PANTHER" id="PTHR47439:SF1">
    <property type="entry name" value="ACID PHOSPHATASE"/>
    <property type="match status" value="1"/>
</dbReference>